<protein>
    <recommendedName>
        <fullName evidence="3">FAS1 domain-containing protein</fullName>
    </recommendedName>
</protein>
<dbReference type="SUPFAM" id="SSF82153">
    <property type="entry name" value="FAS1 domain"/>
    <property type="match status" value="2"/>
</dbReference>
<dbReference type="Gene3D" id="2.30.180.10">
    <property type="entry name" value="FAS1 domain"/>
    <property type="match status" value="2"/>
</dbReference>
<dbReference type="Pfam" id="PF02469">
    <property type="entry name" value="Fasciclin"/>
    <property type="match status" value="2"/>
</dbReference>
<feature type="chain" id="PRO_5002253171" description="FAS1 domain-containing protein" evidence="2">
    <location>
        <begin position="18"/>
        <end position="380"/>
    </location>
</feature>
<dbReference type="PANTHER" id="PTHR10900">
    <property type="entry name" value="PERIOSTIN-RELATED"/>
    <property type="match status" value="1"/>
</dbReference>
<evidence type="ECO:0000313" key="5">
    <source>
        <dbReference type="Proteomes" id="UP000054266"/>
    </source>
</evidence>
<dbReference type="InterPro" id="IPR036378">
    <property type="entry name" value="FAS1_dom_sf"/>
</dbReference>
<dbReference type="Proteomes" id="UP000054266">
    <property type="component" value="Unassembled WGS sequence"/>
</dbReference>
<keyword evidence="2" id="KW-0732">Signal</keyword>
<dbReference type="InterPro" id="IPR000782">
    <property type="entry name" value="FAS1_domain"/>
</dbReference>
<dbReference type="PROSITE" id="PS50213">
    <property type="entry name" value="FAS1"/>
    <property type="match status" value="2"/>
</dbReference>
<dbReference type="AlphaFoldDB" id="A0A0D2FKM5"/>
<dbReference type="SMART" id="SM00554">
    <property type="entry name" value="FAS1"/>
    <property type="match status" value="2"/>
</dbReference>
<dbReference type="InterPro" id="IPR050904">
    <property type="entry name" value="Adhesion/Biosynth-related"/>
</dbReference>
<keyword evidence="5" id="KW-1185">Reference proteome</keyword>
<dbReference type="STRING" id="5601.A0A0D2FKM5"/>
<proteinExistence type="predicted"/>
<dbReference type="EMBL" id="KN846958">
    <property type="protein sequence ID" value="KIW68678.1"/>
    <property type="molecule type" value="Genomic_DNA"/>
</dbReference>
<feature type="signal peptide" evidence="2">
    <location>
        <begin position="1"/>
        <end position="17"/>
    </location>
</feature>
<feature type="domain" description="FAS1" evidence="3">
    <location>
        <begin position="172"/>
        <end position="303"/>
    </location>
</feature>
<evidence type="ECO:0000259" key="3">
    <source>
        <dbReference type="PROSITE" id="PS50213"/>
    </source>
</evidence>
<name>A0A0D2FKM5_9EURO</name>
<accession>A0A0D2FKM5</accession>
<dbReference type="GO" id="GO:0016236">
    <property type="term" value="P:macroautophagy"/>
    <property type="evidence" value="ECO:0007669"/>
    <property type="project" value="TreeGrafter"/>
</dbReference>
<reference evidence="4 5" key="1">
    <citation type="submission" date="2015-01" db="EMBL/GenBank/DDBJ databases">
        <title>The Genome Sequence of Capronia semiimmersa CBS27337.</title>
        <authorList>
            <consortium name="The Broad Institute Genomics Platform"/>
            <person name="Cuomo C."/>
            <person name="de Hoog S."/>
            <person name="Gorbushina A."/>
            <person name="Stielow B."/>
            <person name="Teixiera M."/>
            <person name="Abouelleil A."/>
            <person name="Chapman S.B."/>
            <person name="Priest M."/>
            <person name="Young S.K."/>
            <person name="Wortman J."/>
            <person name="Nusbaum C."/>
            <person name="Birren B."/>
        </authorList>
    </citation>
    <scope>NUCLEOTIDE SEQUENCE [LARGE SCALE GENOMIC DNA]</scope>
    <source>
        <strain evidence="4 5">CBS 27337</strain>
    </source>
</reference>
<evidence type="ECO:0000256" key="2">
    <source>
        <dbReference type="SAM" id="SignalP"/>
    </source>
</evidence>
<organism evidence="4 5">
    <name type="scientific">Phialophora macrospora</name>
    <dbReference type="NCBI Taxonomy" id="1851006"/>
    <lineage>
        <taxon>Eukaryota</taxon>
        <taxon>Fungi</taxon>
        <taxon>Dikarya</taxon>
        <taxon>Ascomycota</taxon>
        <taxon>Pezizomycotina</taxon>
        <taxon>Eurotiomycetes</taxon>
        <taxon>Chaetothyriomycetidae</taxon>
        <taxon>Chaetothyriales</taxon>
        <taxon>Herpotrichiellaceae</taxon>
        <taxon>Phialophora</taxon>
    </lineage>
</organism>
<sequence>MAAKGLVLAALAVTALAQAPADLATVLNTTDGTSTISEVVSELPGFLEALAGKTNITFLAPNDTAIALFLNSSRGEALETAGEDYLVNLLLYHVLDGGYDNITDYLVVPTLLTSSNYTNVTGGQNVAFYYDDDEDVVGFYSGLDYSPEGPATPIPFSQGWIYTINGVLEIPLSVSETVTSGDFNGSSFVAALNDTGLTEEFNLLHDAMYFIPINDGFATVEDALSALSTNQLAELLKYHVVAGQGHVWHFDDLQNGTQLTTLQGQNLTVSITPAGEYFINNAGVNYVDLAVSEGVVVFIDNVLNPKASWSPPVNGTDDGVPAWPVSDDTPTTTDGGASSTASATGTAATETFSSASAAPLRSGAVGAAAVVGGVVLALVL</sequence>
<dbReference type="GO" id="GO:0000329">
    <property type="term" value="C:fungal-type vacuole membrane"/>
    <property type="evidence" value="ECO:0007669"/>
    <property type="project" value="TreeGrafter"/>
</dbReference>
<dbReference type="HOGENOM" id="CLU_031281_2_2_1"/>
<evidence type="ECO:0000313" key="4">
    <source>
        <dbReference type="EMBL" id="KIW68678.1"/>
    </source>
</evidence>
<gene>
    <name evidence="4" type="ORF">PV04_04605</name>
</gene>
<feature type="domain" description="FAS1" evidence="3">
    <location>
        <begin position="20"/>
        <end position="168"/>
    </location>
</feature>
<feature type="region of interest" description="Disordered" evidence="1">
    <location>
        <begin position="313"/>
        <end position="344"/>
    </location>
</feature>
<evidence type="ECO:0000256" key="1">
    <source>
        <dbReference type="SAM" id="MobiDB-lite"/>
    </source>
</evidence>
<feature type="compositionally biased region" description="Low complexity" evidence="1">
    <location>
        <begin position="326"/>
        <end position="344"/>
    </location>
</feature>
<dbReference type="PANTHER" id="PTHR10900:SF77">
    <property type="entry name" value="FI19380P1"/>
    <property type="match status" value="1"/>
</dbReference>